<dbReference type="PANTHER" id="PTHR43071">
    <property type="entry name" value="2-AMINO-4-HYDROXY-6-HYDROXYMETHYLDIHYDROPTERIDINE PYROPHOSPHOKINASE"/>
    <property type="match status" value="1"/>
</dbReference>
<dbReference type="PANTHER" id="PTHR43071:SF2">
    <property type="entry name" value="2-AMINO-4-HYDROXY-6-HYDROXYMETHYLDIHYDROPTERIDINE PYROPHOSPHOKINASE"/>
    <property type="match status" value="1"/>
</dbReference>
<dbReference type="EMBL" id="CP022530">
    <property type="protein sequence ID" value="ASP37416.1"/>
    <property type="molecule type" value="Genomic_DNA"/>
</dbReference>
<keyword evidence="3" id="KW-0808">Transferase</keyword>
<dbReference type="InterPro" id="IPR035907">
    <property type="entry name" value="Hppk_sf"/>
</dbReference>
<dbReference type="Gene3D" id="3.30.70.560">
    <property type="entry name" value="7,8-Dihydro-6-hydroxymethylpterin-pyrophosphokinase HPPK"/>
    <property type="match status" value="1"/>
</dbReference>
<dbReference type="RefSeq" id="WP_094058634.1">
    <property type="nucleotide sequence ID" value="NZ_CP022530.1"/>
</dbReference>
<dbReference type="GO" id="GO:0005524">
    <property type="term" value="F:ATP binding"/>
    <property type="evidence" value="ECO:0007669"/>
    <property type="project" value="UniProtKB-KW"/>
</dbReference>
<dbReference type="UniPathway" id="UPA00077">
    <property type="reaction ID" value="UER00155"/>
</dbReference>
<evidence type="ECO:0000256" key="3">
    <source>
        <dbReference type="ARBA" id="ARBA00022679"/>
    </source>
</evidence>
<dbReference type="Pfam" id="PF01288">
    <property type="entry name" value="HPPK"/>
    <property type="match status" value="1"/>
</dbReference>
<evidence type="ECO:0000256" key="6">
    <source>
        <dbReference type="ARBA" id="ARBA00022840"/>
    </source>
</evidence>
<keyword evidence="5 9" id="KW-0418">Kinase</keyword>
<evidence type="ECO:0000256" key="7">
    <source>
        <dbReference type="ARBA" id="ARBA00022909"/>
    </source>
</evidence>
<name>A0A222FFQ8_9GAMM</name>
<evidence type="ECO:0000313" key="10">
    <source>
        <dbReference type="Proteomes" id="UP000202440"/>
    </source>
</evidence>
<reference evidence="9 10" key="1">
    <citation type="submission" date="2017-07" db="EMBL/GenBank/DDBJ databases">
        <title>Annotated genome sequence of Bacterioplanes sanyensis isolated from Red Sea.</title>
        <authorList>
            <person name="Rehman Z.U."/>
        </authorList>
    </citation>
    <scope>NUCLEOTIDE SEQUENCE [LARGE SCALE GENOMIC DNA]</scope>
    <source>
        <strain evidence="9 10">NV9</strain>
    </source>
</reference>
<dbReference type="AlphaFoldDB" id="A0A222FFQ8"/>
<feature type="domain" description="7,8-dihydro-6-hydroxymethylpterin-pyrophosphokinase" evidence="8">
    <location>
        <begin position="5"/>
        <end position="134"/>
    </location>
</feature>
<keyword evidence="6" id="KW-0067">ATP-binding</keyword>
<evidence type="ECO:0000313" key="9">
    <source>
        <dbReference type="EMBL" id="ASP37416.1"/>
    </source>
</evidence>
<evidence type="ECO:0000256" key="1">
    <source>
        <dbReference type="ARBA" id="ARBA00005051"/>
    </source>
</evidence>
<dbReference type="Proteomes" id="UP000202440">
    <property type="component" value="Chromosome"/>
</dbReference>
<sequence>MSRVFLGLGSNIDAHNNLRRGIDCLAQQHTLVQESPWYGSPAVGFDGPEFINLVVEIDTEQTPVALAHSLKRLEFDFGRPQHASKFSSRALDVDILMYDQQCGSWPTEFGTLTLPRDDIWRYAFVLRPLLDIYPQAVCPLRQRPLQADWPTLSEQPLQRLPAHWPEHSVQA</sequence>
<dbReference type="GO" id="GO:0046656">
    <property type="term" value="P:folic acid biosynthetic process"/>
    <property type="evidence" value="ECO:0007669"/>
    <property type="project" value="UniProtKB-KW"/>
</dbReference>
<dbReference type="KEGG" id="bsan:CHH28_01400"/>
<dbReference type="GO" id="GO:0046654">
    <property type="term" value="P:tetrahydrofolate biosynthetic process"/>
    <property type="evidence" value="ECO:0007669"/>
    <property type="project" value="UniProtKB-UniPathway"/>
</dbReference>
<dbReference type="EC" id="2.7.6.3" evidence="2"/>
<dbReference type="NCBIfam" id="TIGR01498">
    <property type="entry name" value="folK"/>
    <property type="match status" value="1"/>
</dbReference>
<dbReference type="GO" id="GO:0016301">
    <property type="term" value="F:kinase activity"/>
    <property type="evidence" value="ECO:0007669"/>
    <property type="project" value="UniProtKB-KW"/>
</dbReference>
<dbReference type="InterPro" id="IPR000550">
    <property type="entry name" value="Hppk"/>
</dbReference>
<accession>A0A222FFQ8</accession>
<dbReference type="CDD" id="cd00483">
    <property type="entry name" value="HPPK"/>
    <property type="match status" value="1"/>
</dbReference>
<evidence type="ECO:0000259" key="8">
    <source>
        <dbReference type="Pfam" id="PF01288"/>
    </source>
</evidence>
<comment type="pathway">
    <text evidence="1">Cofactor biosynthesis; tetrahydrofolate biosynthesis; 2-amino-4-hydroxy-6-hydroxymethyl-7,8-dihydropteridine diphosphate from 7,8-dihydroneopterin triphosphate: step 4/4.</text>
</comment>
<keyword evidence="10" id="KW-1185">Reference proteome</keyword>
<organism evidence="9 10">
    <name type="scientific">Bacterioplanes sanyensis</name>
    <dbReference type="NCBI Taxonomy" id="1249553"/>
    <lineage>
        <taxon>Bacteria</taxon>
        <taxon>Pseudomonadati</taxon>
        <taxon>Pseudomonadota</taxon>
        <taxon>Gammaproteobacteria</taxon>
        <taxon>Oceanospirillales</taxon>
        <taxon>Oceanospirillaceae</taxon>
        <taxon>Bacterioplanes</taxon>
    </lineage>
</organism>
<evidence type="ECO:0000256" key="2">
    <source>
        <dbReference type="ARBA" id="ARBA00013253"/>
    </source>
</evidence>
<keyword evidence="4" id="KW-0547">Nucleotide-binding</keyword>
<proteinExistence type="predicted"/>
<dbReference type="SUPFAM" id="SSF55083">
    <property type="entry name" value="6-hydroxymethyl-7,8-dihydropterin pyrophosphokinase, HPPK"/>
    <property type="match status" value="1"/>
</dbReference>
<dbReference type="OrthoDB" id="9790168at2"/>
<dbReference type="GO" id="GO:0003848">
    <property type="term" value="F:2-amino-4-hydroxy-6-hydroxymethyldihydropteridine diphosphokinase activity"/>
    <property type="evidence" value="ECO:0007669"/>
    <property type="project" value="UniProtKB-EC"/>
</dbReference>
<evidence type="ECO:0000256" key="4">
    <source>
        <dbReference type="ARBA" id="ARBA00022741"/>
    </source>
</evidence>
<gene>
    <name evidence="9" type="primary">folK</name>
    <name evidence="9" type="ORF">CHH28_01400</name>
</gene>
<keyword evidence="7" id="KW-0289">Folate biosynthesis</keyword>
<protein>
    <recommendedName>
        <fullName evidence="2">2-amino-4-hydroxy-6-hydroxymethyldihydropteridine diphosphokinase</fullName>
        <ecNumber evidence="2">2.7.6.3</ecNumber>
    </recommendedName>
</protein>
<evidence type="ECO:0000256" key="5">
    <source>
        <dbReference type="ARBA" id="ARBA00022777"/>
    </source>
</evidence>